<dbReference type="Ensembl" id="ENSPCET00000008383.1">
    <property type="protein sequence ID" value="ENSPCEP00000008097.1"/>
    <property type="gene ID" value="ENSPCEG00000006482.1"/>
</dbReference>
<dbReference type="PANTHER" id="PTHR23411">
    <property type="entry name" value="TAPASIN"/>
    <property type="match status" value="1"/>
</dbReference>
<dbReference type="AlphaFoldDB" id="A0A8C8RML8"/>
<reference evidence="3" key="2">
    <citation type="submission" date="2025-09" db="UniProtKB">
        <authorList>
            <consortium name="Ensembl"/>
        </authorList>
    </citation>
    <scope>IDENTIFICATION</scope>
</reference>
<dbReference type="InterPro" id="IPR007110">
    <property type="entry name" value="Ig-like_dom"/>
</dbReference>
<dbReference type="Pfam" id="PF07654">
    <property type="entry name" value="C1-set"/>
    <property type="match status" value="3"/>
</dbReference>
<organism evidence="3 4">
    <name type="scientific">Pelusios castaneus</name>
    <name type="common">West African mud turtle</name>
    <dbReference type="NCBI Taxonomy" id="367368"/>
    <lineage>
        <taxon>Eukaryota</taxon>
        <taxon>Metazoa</taxon>
        <taxon>Chordata</taxon>
        <taxon>Craniata</taxon>
        <taxon>Vertebrata</taxon>
        <taxon>Euteleostomi</taxon>
        <taxon>Archelosauria</taxon>
        <taxon>Testudinata</taxon>
        <taxon>Testudines</taxon>
        <taxon>Pleurodira</taxon>
        <taxon>Pelomedusidae</taxon>
        <taxon>Pelusios</taxon>
    </lineage>
</organism>
<dbReference type="Gene3D" id="2.60.40.10">
    <property type="entry name" value="Immunoglobulins"/>
    <property type="match status" value="3"/>
</dbReference>
<protein>
    <recommendedName>
        <fullName evidence="2">Ig-like domain-containing protein</fullName>
    </recommendedName>
</protein>
<keyword evidence="1" id="KW-0393">Immunoglobulin domain</keyword>
<dbReference type="SUPFAM" id="SSF48726">
    <property type="entry name" value="Immunoglobulin"/>
    <property type="match status" value="3"/>
</dbReference>
<reference evidence="3" key="1">
    <citation type="submission" date="2025-08" db="UniProtKB">
        <authorList>
            <consortium name="Ensembl"/>
        </authorList>
    </citation>
    <scope>IDENTIFICATION</scope>
</reference>
<dbReference type="InterPro" id="IPR003006">
    <property type="entry name" value="Ig/MHC_CS"/>
</dbReference>
<dbReference type="InterPro" id="IPR003597">
    <property type="entry name" value="Ig_C1-set"/>
</dbReference>
<evidence type="ECO:0000256" key="1">
    <source>
        <dbReference type="ARBA" id="ARBA00023319"/>
    </source>
</evidence>
<name>A0A8C8RML8_9SAUR</name>
<evidence type="ECO:0000259" key="2">
    <source>
        <dbReference type="PROSITE" id="PS50835"/>
    </source>
</evidence>
<proteinExistence type="predicted"/>
<feature type="domain" description="Ig-like" evidence="2">
    <location>
        <begin position="6"/>
        <end position="102"/>
    </location>
</feature>
<keyword evidence="4" id="KW-1185">Reference proteome</keyword>
<dbReference type="SMART" id="SM00407">
    <property type="entry name" value="IGc1"/>
    <property type="match status" value="3"/>
</dbReference>
<sequence>MSPSTPTVTLHVQPACPSPGTNETVSLLCSARGYYPRDLQLTWQVGGKERADTQVGVHQGKDGRFSCSSNLTLSQADWDNLEKYNCIVTHPGTYSIQNSTISKCAGKSAALPFPEPPPHSLFLIPLPSLYVLKPPLEALFTRGKALLTCLVVGYELSQARLTWELDGANWTMNATVGEAKKHSNRTQTLLSHLAIPRAVWDSGSTILCRIVHPCSLFRSMEDTIQKSHAPAPSVSLLPPSPVPHSPKAEVWVTCEVSGFFPPELLIAWKRDNSSIHRSGYITLPPMAEEGNSTFSTQSFLKIPVSQWESGAVYTCMVGHESLPSMQYSS</sequence>
<evidence type="ECO:0000313" key="4">
    <source>
        <dbReference type="Proteomes" id="UP000694393"/>
    </source>
</evidence>
<accession>A0A8C8RML8</accession>
<dbReference type="InterPro" id="IPR050380">
    <property type="entry name" value="Immune_Resp_Modulators"/>
</dbReference>
<evidence type="ECO:0000313" key="3">
    <source>
        <dbReference type="Ensembl" id="ENSPCEP00000008097.1"/>
    </source>
</evidence>
<feature type="domain" description="Ig-like" evidence="2">
    <location>
        <begin position="127"/>
        <end position="225"/>
    </location>
</feature>
<dbReference type="Proteomes" id="UP000694393">
    <property type="component" value="Unplaced"/>
</dbReference>
<dbReference type="CDD" id="cd00098">
    <property type="entry name" value="IgC1"/>
    <property type="match status" value="1"/>
</dbReference>
<dbReference type="InterPro" id="IPR013783">
    <property type="entry name" value="Ig-like_fold"/>
</dbReference>
<dbReference type="FunFam" id="2.60.40.10:FF:000463">
    <property type="entry name" value="Immunoglobulin heavy constant gamma 1"/>
    <property type="match status" value="1"/>
</dbReference>
<dbReference type="InterPro" id="IPR036179">
    <property type="entry name" value="Ig-like_dom_sf"/>
</dbReference>
<feature type="domain" description="Ig-like" evidence="2">
    <location>
        <begin position="232"/>
        <end position="329"/>
    </location>
</feature>
<dbReference type="PROSITE" id="PS00290">
    <property type="entry name" value="IG_MHC"/>
    <property type="match status" value="1"/>
</dbReference>
<dbReference type="PROSITE" id="PS50835">
    <property type="entry name" value="IG_LIKE"/>
    <property type="match status" value="3"/>
</dbReference>